<evidence type="ECO:0000313" key="1">
    <source>
        <dbReference type="EMBL" id="KXU13619.1"/>
    </source>
</evidence>
<protein>
    <submittedName>
        <fullName evidence="1">Mobile element protein</fullName>
    </submittedName>
</protein>
<accession>A0A139RFS9</accession>
<organism evidence="1 2">
    <name type="scientific">Streptococcus infantis</name>
    <dbReference type="NCBI Taxonomy" id="68892"/>
    <lineage>
        <taxon>Bacteria</taxon>
        <taxon>Bacillati</taxon>
        <taxon>Bacillota</taxon>
        <taxon>Bacilli</taxon>
        <taxon>Lactobacillales</taxon>
        <taxon>Streptococcaceae</taxon>
        <taxon>Streptococcus</taxon>
    </lineage>
</organism>
<evidence type="ECO:0000313" key="2">
    <source>
        <dbReference type="Proteomes" id="UP000072578"/>
    </source>
</evidence>
<dbReference type="Proteomes" id="UP000072578">
    <property type="component" value="Unassembled WGS sequence"/>
</dbReference>
<name>A0A139RFS9_9STRE</name>
<dbReference type="AlphaFoldDB" id="A0A139RFS9"/>
<comment type="caution">
    <text evidence="1">The sequence shown here is derived from an EMBL/GenBank/DDBJ whole genome shotgun (WGS) entry which is preliminary data.</text>
</comment>
<sequence>MNWEYLEDTDQFIKPDCLVYSFKNYSSRTDKYGFQRDFKIYEADKVQDTPELEQLTKTDSGNQKQIHYNPTWNCFKELLKQTLHSEEGSQIYAKRKN</sequence>
<proteinExistence type="predicted"/>
<gene>
    <name evidence="1" type="ORF">SINDD18_00794</name>
</gene>
<dbReference type="EMBL" id="LQZF01000096">
    <property type="protein sequence ID" value="KXU13619.1"/>
    <property type="molecule type" value="Genomic_DNA"/>
</dbReference>
<dbReference type="PATRIC" id="fig|68892.8.peg.892"/>
<reference evidence="1 2" key="1">
    <citation type="submission" date="2016-01" db="EMBL/GenBank/DDBJ databases">
        <title>Highly variable Streptococcus oralis are common among viridans streptococci isolated from primates.</title>
        <authorList>
            <person name="Denapaite D."/>
            <person name="Rieger M."/>
            <person name="Koendgen S."/>
            <person name="Brueckner R."/>
            <person name="Ochigava I."/>
            <person name="Kappeler P."/>
            <person name="Maetz-Rensing K."/>
            <person name="Leendertz F."/>
            <person name="Hakenbeck R."/>
        </authorList>
    </citation>
    <scope>NUCLEOTIDE SEQUENCE [LARGE SCALE GENOMIC DNA]</scope>
    <source>
        <strain evidence="1 2">DD18</strain>
    </source>
</reference>